<evidence type="ECO:0000256" key="2">
    <source>
        <dbReference type="SAM" id="MobiDB-lite"/>
    </source>
</evidence>
<feature type="region of interest" description="Disordered" evidence="2">
    <location>
        <begin position="109"/>
        <end position="161"/>
    </location>
</feature>
<reference evidence="4 5" key="1">
    <citation type="submission" date="2024-02" db="EMBL/GenBank/DDBJ databases">
        <authorList>
            <person name="Chen Y."/>
            <person name="Shah S."/>
            <person name="Dougan E. K."/>
            <person name="Thang M."/>
            <person name="Chan C."/>
        </authorList>
    </citation>
    <scope>NUCLEOTIDE SEQUENCE [LARGE SCALE GENOMIC DNA]</scope>
</reference>
<keyword evidence="1" id="KW-0175">Coiled coil</keyword>
<proteinExistence type="predicted"/>
<gene>
    <name evidence="4" type="ORF">CCMP2556_LOCUS33806</name>
</gene>
<feature type="compositionally biased region" description="Low complexity" evidence="2">
    <location>
        <begin position="115"/>
        <end position="128"/>
    </location>
</feature>
<dbReference type="PANTHER" id="PTHR23308">
    <property type="entry name" value="NUCLEAR INHIBITOR OF PROTEIN PHOSPHATASE-1"/>
    <property type="match status" value="1"/>
</dbReference>
<keyword evidence="5" id="KW-1185">Reference proteome</keyword>
<accession>A0ABP0P149</accession>
<comment type="caution">
    <text evidence="4">The sequence shown here is derived from an EMBL/GenBank/DDBJ whole genome shotgun (WGS) entry which is preliminary data.</text>
</comment>
<evidence type="ECO:0000256" key="1">
    <source>
        <dbReference type="SAM" id="Coils"/>
    </source>
</evidence>
<feature type="compositionally biased region" description="Basic and acidic residues" evidence="2">
    <location>
        <begin position="130"/>
        <end position="161"/>
    </location>
</feature>
<dbReference type="InterPro" id="IPR008984">
    <property type="entry name" value="SMAD_FHA_dom_sf"/>
</dbReference>
<protein>
    <recommendedName>
        <fullName evidence="3">FHA domain-containing protein</fullName>
    </recommendedName>
</protein>
<dbReference type="Pfam" id="PF00498">
    <property type="entry name" value="FHA"/>
    <property type="match status" value="1"/>
</dbReference>
<evidence type="ECO:0000313" key="4">
    <source>
        <dbReference type="EMBL" id="CAK9068794.1"/>
    </source>
</evidence>
<dbReference type="InterPro" id="IPR050923">
    <property type="entry name" value="Cell_Proc_Reg/RNA_Proc"/>
</dbReference>
<evidence type="ECO:0000313" key="5">
    <source>
        <dbReference type="Proteomes" id="UP001642484"/>
    </source>
</evidence>
<dbReference type="InterPro" id="IPR000253">
    <property type="entry name" value="FHA_dom"/>
</dbReference>
<dbReference type="SMART" id="SM00240">
    <property type="entry name" value="FHA"/>
    <property type="match status" value="1"/>
</dbReference>
<dbReference type="EMBL" id="CAXAMN010022362">
    <property type="protein sequence ID" value="CAK9068794.1"/>
    <property type="molecule type" value="Genomic_DNA"/>
</dbReference>
<dbReference type="Proteomes" id="UP001642484">
    <property type="component" value="Unassembled WGS sequence"/>
</dbReference>
<feature type="region of interest" description="Disordered" evidence="2">
    <location>
        <begin position="317"/>
        <end position="357"/>
    </location>
</feature>
<sequence length="634" mass="69908">MAEPPEHVYGFLRASGVVYQLEEAETTIGRGEECSLVLDGRGVSRNHARLYFDHQGPQLLDLGSSNGTFVNGVRLRPGPLNAVLLQHGDVIRLGLAKWTFSFELPRKTRADAEPPRAGLRPGRASPPRGRAREDAKDGEKVAPESPKEVPKGEPKGEDGKAVRWESMDGKTPHRPQHQNGLMHGSPYANPMNVLPMPFPVMPPMPYPPQMPWGSPPQAERANHEVDSSWKNELLQKLWQLEANISRLADANQEICDAMRSDSAKLPQAEPESFELAEALGALTSAAERLSAHAQLLGAKPELEPVEPLEPLERAKLQEEKVEEPPIAPPRLDRPTPVPARQAPGPAQIVPARPASRGHAPEVGQAVELLKPEELVERLDPLDLDALIMETQRNLSLYALVSGAELSEEKDNSSVSSMPSSSCYKHLMLEGADPTDTAGAVVSALMSELETLERLNAPRRTADASSPQTAGTGGPRRWRALRAELERLRQEEQIEAERLENLEVIEKALVEETEAEFSQIQEASEKGLAAEELSSELLKELARLEQIKDRLAAEFSRCSQQLMDEKALYQEEKSKAEEAMKFHTLAEEAADQAEEDEHSGRAPRMATLERVKRALTQLSETKIQARCCFPPAFAD</sequence>
<dbReference type="CDD" id="cd00060">
    <property type="entry name" value="FHA"/>
    <property type="match status" value="1"/>
</dbReference>
<feature type="domain" description="FHA" evidence="3">
    <location>
        <begin position="26"/>
        <end position="75"/>
    </location>
</feature>
<dbReference type="SUPFAM" id="SSF49879">
    <property type="entry name" value="SMAD/FHA domain"/>
    <property type="match status" value="1"/>
</dbReference>
<name>A0ABP0P149_9DINO</name>
<evidence type="ECO:0000259" key="3">
    <source>
        <dbReference type="PROSITE" id="PS50006"/>
    </source>
</evidence>
<dbReference type="Gene3D" id="2.60.200.20">
    <property type="match status" value="1"/>
</dbReference>
<dbReference type="PROSITE" id="PS50006">
    <property type="entry name" value="FHA_DOMAIN"/>
    <property type="match status" value="1"/>
</dbReference>
<organism evidence="4 5">
    <name type="scientific">Durusdinium trenchii</name>
    <dbReference type="NCBI Taxonomy" id="1381693"/>
    <lineage>
        <taxon>Eukaryota</taxon>
        <taxon>Sar</taxon>
        <taxon>Alveolata</taxon>
        <taxon>Dinophyceae</taxon>
        <taxon>Suessiales</taxon>
        <taxon>Symbiodiniaceae</taxon>
        <taxon>Durusdinium</taxon>
    </lineage>
</organism>
<feature type="coiled-coil region" evidence="1">
    <location>
        <begin position="529"/>
        <end position="578"/>
    </location>
</feature>